<evidence type="ECO:0000256" key="1">
    <source>
        <dbReference type="ARBA" id="ARBA00022741"/>
    </source>
</evidence>
<evidence type="ECO:0000313" key="6">
    <source>
        <dbReference type="Proteomes" id="UP000503540"/>
    </source>
</evidence>
<keyword evidence="2" id="KW-0067">ATP-binding</keyword>
<dbReference type="AlphaFoldDB" id="A0A6G9YAY8"/>
<dbReference type="KEGG" id="nah:F5544_11995"/>
<proteinExistence type="predicted"/>
<organism evidence="5 6">
    <name type="scientific">Nocardia arthritidis</name>
    <dbReference type="NCBI Taxonomy" id="228602"/>
    <lineage>
        <taxon>Bacteria</taxon>
        <taxon>Bacillati</taxon>
        <taxon>Actinomycetota</taxon>
        <taxon>Actinomycetes</taxon>
        <taxon>Mycobacteriales</taxon>
        <taxon>Nocardiaceae</taxon>
        <taxon>Nocardia</taxon>
    </lineage>
</organism>
<name>A0A6G9YAY8_9NOCA</name>
<evidence type="ECO:0000256" key="4">
    <source>
        <dbReference type="SAM" id="MobiDB-lite"/>
    </source>
</evidence>
<reference evidence="5 6" key="1">
    <citation type="journal article" date="2019" name="ACS Chem. Biol.">
        <title>Identification and Mobilization of a Cryptic Antibiotic Biosynthesis Gene Locus from a Human-Pathogenic Nocardia Isolate.</title>
        <authorList>
            <person name="Herisse M."/>
            <person name="Ishida K."/>
            <person name="Porter J.L."/>
            <person name="Howden B."/>
            <person name="Hertweck C."/>
            <person name="Stinear T.P."/>
            <person name="Pidot S.J."/>
        </authorList>
    </citation>
    <scope>NUCLEOTIDE SEQUENCE [LARGE SCALE GENOMIC DNA]</scope>
    <source>
        <strain evidence="5 6">AUSMDU00012717</strain>
    </source>
</reference>
<dbReference type="GO" id="GO:0140662">
    <property type="term" value="F:ATP-dependent protein folding chaperone"/>
    <property type="evidence" value="ECO:0007669"/>
    <property type="project" value="InterPro"/>
</dbReference>
<gene>
    <name evidence="5" type="ORF">F5544_11995</name>
</gene>
<keyword evidence="1" id="KW-0547">Nucleotide-binding</keyword>
<dbReference type="Pfam" id="PF00012">
    <property type="entry name" value="HSP70"/>
    <property type="match status" value="1"/>
</dbReference>
<dbReference type="SUPFAM" id="SSF53067">
    <property type="entry name" value="Actin-like ATPase domain"/>
    <property type="match status" value="2"/>
</dbReference>
<evidence type="ECO:0000256" key="3">
    <source>
        <dbReference type="ARBA" id="ARBA00023186"/>
    </source>
</evidence>
<sequence>MAVGLGLSIGTVNTVSALAEEGSGRADASRRLRLRPSPSAPPGRRRSQQQAITRRTTLTFDSTGMTRVGMIPRHGRAITEFADLTQRSIGQARLGHRALSQADLVAMVAESLIGEALQDHRGVKGWAETKPAGRAGASVGITLTHPARYAPEHIQDLRSALDALGLNHVALVAEPIAAATWLEADRGPLMPGLALVYDLGGTSLDITLVRVGAGCPENPIVGEPLRSPSFGGRAFGAMVAERAARARICSGSLTVASTDELRIEHIRHSLELVYRCLRIADVTMADVDCVLVVGGAARPVEVAQVLAGELARPVITAPDPERTIADGAAILGRRAAAEAEQSTARQHGRRSGAHRAATRALVLSRRTRRRLTRVAVAAGMSLGGVGLAFALPADGLVAGLSQLGLR</sequence>
<feature type="region of interest" description="Disordered" evidence="4">
    <location>
        <begin position="21"/>
        <end position="51"/>
    </location>
</feature>
<dbReference type="InterPro" id="IPR013126">
    <property type="entry name" value="Hsp_70_fam"/>
</dbReference>
<protein>
    <submittedName>
        <fullName evidence="5">Hsp70 family protein</fullName>
    </submittedName>
</protein>
<dbReference type="Proteomes" id="UP000503540">
    <property type="component" value="Chromosome"/>
</dbReference>
<dbReference type="EMBL" id="CP046172">
    <property type="protein sequence ID" value="QIS10290.1"/>
    <property type="molecule type" value="Genomic_DNA"/>
</dbReference>
<evidence type="ECO:0000313" key="5">
    <source>
        <dbReference type="EMBL" id="QIS10290.1"/>
    </source>
</evidence>
<evidence type="ECO:0000256" key="2">
    <source>
        <dbReference type="ARBA" id="ARBA00022840"/>
    </source>
</evidence>
<dbReference type="PANTHER" id="PTHR42749">
    <property type="entry name" value="CELL SHAPE-DETERMINING PROTEIN MREB"/>
    <property type="match status" value="1"/>
</dbReference>
<dbReference type="InterPro" id="IPR043129">
    <property type="entry name" value="ATPase_NBD"/>
</dbReference>
<dbReference type="RefSeq" id="WP_167473289.1">
    <property type="nucleotide sequence ID" value="NZ_CP046172.1"/>
</dbReference>
<dbReference type="PANTHER" id="PTHR42749:SF1">
    <property type="entry name" value="CELL SHAPE-DETERMINING PROTEIN MREB"/>
    <property type="match status" value="1"/>
</dbReference>
<keyword evidence="3" id="KW-0143">Chaperone</keyword>
<keyword evidence="6" id="KW-1185">Reference proteome</keyword>
<dbReference type="GO" id="GO:0005524">
    <property type="term" value="F:ATP binding"/>
    <property type="evidence" value="ECO:0007669"/>
    <property type="project" value="UniProtKB-KW"/>
</dbReference>
<dbReference type="Gene3D" id="3.30.420.40">
    <property type="match status" value="4"/>
</dbReference>
<dbReference type="Gene3D" id="3.90.640.10">
    <property type="entry name" value="Actin, Chain A, domain 4"/>
    <property type="match status" value="2"/>
</dbReference>
<accession>A0A6G9YAY8</accession>